<dbReference type="Gene3D" id="3.40.50.10860">
    <property type="entry name" value="Leucine Dehydrogenase, chain A, domain 1"/>
    <property type="match status" value="1"/>
</dbReference>
<keyword evidence="3 9" id="KW-0521">NADP</keyword>
<dbReference type="InterPro" id="IPR036291">
    <property type="entry name" value="NAD(P)-bd_dom_sf"/>
</dbReference>
<feature type="binding site" evidence="9">
    <location>
        <position position="261"/>
    </location>
    <ligand>
        <name>NADP(+)</name>
        <dbReference type="ChEBI" id="CHEBI:58349"/>
    </ligand>
</feature>
<comment type="catalytic activity">
    <reaction evidence="6">
        <text>L-quinate + NAD(+) = 3-dehydroquinate + NADH + H(+)</text>
        <dbReference type="Rhea" id="RHEA:22364"/>
        <dbReference type="ChEBI" id="CHEBI:15378"/>
        <dbReference type="ChEBI" id="CHEBI:29751"/>
        <dbReference type="ChEBI" id="CHEBI:32364"/>
        <dbReference type="ChEBI" id="CHEBI:57540"/>
        <dbReference type="ChEBI" id="CHEBI:57945"/>
        <dbReference type="EC" id="1.1.1.24"/>
    </reaction>
</comment>
<dbReference type="SUPFAM" id="SSF53223">
    <property type="entry name" value="Aminoacid dehydrogenase-like, N-terminal domain"/>
    <property type="match status" value="1"/>
</dbReference>
<dbReference type="Gene3D" id="3.40.50.720">
    <property type="entry name" value="NAD(P)-binding Rossmann-like Domain"/>
    <property type="match status" value="1"/>
</dbReference>
<dbReference type="GO" id="GO:0008652">
    <property type="term" value="P:amino acid biosynthetic process"/>
    <property type="evidence" value="ECO:0007669"/>
    <property type="project" value="UniProtKB-KW"/>
</dbReference>
<comment type="pathway">
    <text evidence="1 9">Metabolic intermediate biosynthesis; chorismate biosynthesis; chorismate from D-erythrose 4-phosphate and phosphoenolpyruvate: step 4/7.</text>
</comment>
<comment type="similarity">
    <text evidence="9">Belongs to the shikimate dehydrogenase family.</text>
</comment>
<evidence type="ECO:0000256" key="6">
    <source>
        <dbReference type="ARBA" id="ARBA00051639"/>
    </source>
</evidence>
<evidence type="ECO:0000256" key="7">
    <source>
        <dbReference type="ARBA" id="ARBA00052329"/>
    </source>
</evidence>
<dbReference type="NCBIfam" id="NF001313">
    <property type="entry name" value="PRK00258.2-1"/>
    <property type="match status" value="1"/>
</dbReference>
<comment type="catalytic activity">
    <reaction evidence="9">
        <text>shikimate + NADP(+) = 3-dehydroshikimate + NADPH + H(+)</text>
        <dbReference type="Rhea" id="RHEA:17737"/>
        <dbReference type="ChEBI" id="CHEBI:15378"/>
        <dbReference type="ChEBI" id="CHEBI:16630"/>
        <dbReference type="ChEBI" id="CHEBI:36208"/>
        <dbReference type="ChEBI" id="CHEBI:57783"/>
        <dbReference type="ChEBI" id="CHEBI:58349"/>
        <dbReference type="EC" id="1.1.1.25"/>
    </reaction>
</comment>
<keyword evidence="2 9" id="KW-0028">Amino-acid biosynthesis</keyword>
<evidence type="ECO:0000259" key="11">
    <source>
        <dbReference type="Pfam" id="PF18317"/>
    </source>
</evidence>
<keyword evidence="4 9" id="KW-0560">Oxidoreductase</keyword>
<feature type="binding site" evidence="9">
    <location>
        <position position="112"/>
    </location>
    <ligand>
        <name>shikimate</name>
        <dbReference type="ChEBI" id="CHEBI:36208"/>
    </ligand>
</feature>
<dbReference type="eggNOG" id="COG0169">
    <property type="taxonomic scope" value="Bacteria"/>
</dbReference>
<protein>
    <recommendedName>
        <fullName evidence="9">Shikimate dehydrogenase (NADP(+))</fullName>
        <shortName evidence="9">SDH</shortName>
        <ecNumber evidence="9">1.1.1.25</ecNumber>
    </recommendedName>
</protein>
<comment type="pathway">
    <text evidence="8">Aromatic compound metabolism; 3,4-dihydroxybenzoate biosynthesis; 3-dehydroquinate from D-quinate (NAD(+) route).</text>
</comment>
<dbReference type="GO" id="GO:0019632">
    <property type="term" value="P:shikimate metabolic process"/>
    <property type="evidence" value="ECO:0007669"/>
    <property type="project" value="TreeGrafter"/>
</dbReference>
<dbReference type="STRING" id="1114972.FD35_GL002623"/>
<dbReference type="GO" id="GO:0004764">
    <property type="term" value="F:shikimate 3-dehydrogenase (NADP+) activity"/>
    <property type="evidence" value="ECO:0007669"/>
    <property type="project" value="UniProtKB-UniRule"/>
</dbReference>
<proteinExistence type="inferred from homology"/>
<feature type="binding site" evidence="9">
    <location>
        <position position="268"/>
    </location>
    <ligand>
        <name>shikimate</name>
        <dbReference type="ChEBI" id="CHEBI:36208"/>
    </ligand>
</feature>
<evidence type="ECO:0000313" key="13">
    <source>
        <dbReference type="Proteomes" id="UP000051999"/>
    </source>
</evidence>
<organism evidence="12 13">
    <name type="scientific">Furfurilactobacillus rossiae DSM 15814</name>
    <dbReference type="NCBI Taxonomy" id="1114972"/>
    <lineage>
        <taxon>Bacteria</taxon>
        <taxon>Bacillati</taxon>
        <taxon>Bacillota</taxon>
        <taxon>Bacilli</taxon>
        <taxon>Lactobacillales</taxon>
        <taxon>Lactobacillaceae</taxon>
        <taxon>Furfurilactobacillus</taxon>
    </lineage>
</organism>
<feature type="binding site" evidence="9">
    <location>
        <begin position="136"/>
        <end position="140"/>
    </location>
    <ligand>
        <name>NADP(+)</name>
        <dbReference type="ChEBI" id="CHEBI:58349"/>
    </ligand>
</feature>
<evidence type="ECO:0000256" key="8">
    <source>
        <dbReference type="ARBA" id="ARBA00060613"/>
    </source>
</evidence>
<comment type="caution">
    <text evidence="12">The sequence shown here is derived from an EMBL/GenBank/DDBJ whole genome shotgun (WGS) entry which is preliminary data.</text>
</comment>
<reference evidence="12 13" key="1">
    <citation type="journal article" date="2015" name="Genome Announc.">
        <title>Expanding the biotechnology potential of lactobacilli through comparative genomics of 213 strains and associated genera.</title>
        <authorList>
            <person name="Sun Z."/>
            <person name="Harris H.M."/>
            <person name="McCann A."/>
            <person name="Guo C."/>
            <person name="Argimon S."/>
            <person name="Zhang W."/>
            <person name="Yang X."/>
            <person name="Jeffery I.B."/>
            <person name="Cooney J.C."/>
            <person name="Kagawa T.F."/>
            <person name="Liu W."/>
            <person name="Song Y."/>
            <person name="Salvetti E."/>
            <person name="Wrobel A."/>
            <person name="Rasinkangas P."/>
            <person name="Parkhill J."/>
            <person name="Rea M.C."/>
            <person name="O'Sullivan O."/>
            <person name="Ritari J."/>
            <person name="Douillard F.P."/>
            <person name="Paul Ross R."/>
            <person name="Yang R."/>
            <person name="Briner A.E."/>
            <person name="Felis G.E."/>
            <person name="de Vos W.M."/>
            <person name="Barrangou R."/>
            <person name="Klaenhammer T.R."/>
            <person name="Caufield P.W."/>
            <person name="Cui Y."/>
            <person name="Zhang H."/>
            <person name="O'Toole P.W."/>
        </authorList>
    </citation>
    <scope>NUCLEOTIDE SEQUENCE [LARGE SCALE GENOMIC DNA]</scope>
    <source>
        <strain evidence="12 13">DSM 15814</strain>
    </source>
</reference>
<dbReference type="InterPro" id="IPR041121">
    <property type="entry name" value="SDH_C"/>
</dbReference>
<dbReference type="FunFam" id="3.40.50.720:FF:000086">
    <property type="entry name" value="Quinate/shikimate dehydrogenase"/>
    <property type="match status" value="1"/>
</dbReference>
<dbReference type="GO" id="GO:0030266">
    <property type="term" value="F:quinate 3-dehydrogenase (NAD+) activity"/>
    <property type="evidence" value="ECO:0007669"/>
    <property type="project" value="UniProtKB-EC"/>
</dbReference>
<evidence type="ECO:0000256" key="5">
    <source>
        <dbReference type="ARBA" id="ARBA00023141"/>
    </source>
</evidence>
<dbReference type="UniPathway" id="UPA00053">
    <property type="reaction ID" value="UER00087"/>
</dbReference>
<feature type="binding site" evidence="9">
    <location>
        <begin position="25"/>
        <end position="27"/>
    </location>
    <ligand>
        <name>shikimate</name>
        <dbReference type="ChEBI" id="CHEBI:36208"/>
    </ligand>
</feature>
<dbReference type="FunFam" id="3.40.50.10860:FF:000004">
    <property type="entry name" value="Quinate/shikimate dehydrogenase"/>
    <property type="match status" value="1"/>
</dbReference>
<dbReference type="Pfam" id="PF08501">
    <property type="entry name" value="Shikimate_dh_N"/>
    <property type="match status" value="1"/>
</dbReference>
<dbReference type="PANTHER" id="PTHR21089:SF1">
    <property type="entry name" value="BIFUNCTIONAL 3-DEHYDROQUINATE DEHYDRATASE_SHIKIMATE DEHYDROGENASE, CHLOROPLASTIC"/>
    <property type="match status" value="1"/>
</dbReference>
<feature type="active site" description="Proton acceptor" evidence="9">
    <location>
        <position position="76"/>
    </location>
</feature>
<feature type="binding site" evidence="9">
    <location>
        <position position="239"/>
    </location>
    <ligand>
        <name>shikimate</name>
        <dbReference type="ChEBI" id="CHEBI:36208"/>
    </ligand>
</feature>
<dbReference type="InterPro" id="IPR046346">
    <property type="entry name" value="Aminoacid_DH-like_N_sf"/>
</dbReference>
<dbReference type="PANTHER" id="PTHR21089">
    <property type="entry name" value="SHIKIMATE DEHYDROGENASE"/>
    <property type="match status" value="1"/>
</dbReference>
<feature type="domain" description="SDH C-terminal" evidence="11">
    <location>
        <begin position="261"/>
        <end position="290"/>
    </location>
</feature>
<dbReference type="Proteomes" id="UP000051999">
    <property type="component" value="Unassembled WGS sequence"/>
</dbReference>
<dbReference type="HAMAP" id="MF_00222">
    <property type="entry name" value="Shikimate_DH_AroE"/>
    <property type="match status" value="1"/>
</dbReference>
<dbReference type="InterPro" id="IPR022893">
    <property type="entry name" value="Shikimate_DH_fam"/>
</dbReference>
<feature type="binding site" evidence="9">
    <location>
        <position position="237"/>
    </location>
    <ligand>
        <name>NADP(+)</name>
        <dbReference type="ChEBI" id="CHEBI:58349"/>
    </ligand>
</feature>
<evidence type="ECO:0000256" key="1">
    <source>
        <dbReference type="ARBA" id="ARBA00004871"/>
    </source>
</evidence>
<dbReference type="GO" id="GO:0052734">
    <property type="term" value="F:shikimate 3-dehydrogenase (NAD+) activity"/>
    <property type="evidence" value="ECO:0007669"/>
    <property type="project" value="RHEA"/>
</dbReference>
<dbReference type="PATRIC" id="fig|1114972.6.peg.2689"/>
<name>A0A0R1RID3_9LACO</name>
<dbReference type="EMBL" id="AZFF01000008">
    <property type="protein sequence ID" value="KRL54554.1"/>
    <property type="molecule type" value="Genomic_DNA"/>
</dbReference>
<evidence type="ECO:0000259" key="10">
    <source>
        <dbReference type="Pfam" id="PF08501"/>
    </source>
</evidence>
<keyword evidence="13" id="KW-1185">Reference proteome</keyword>
<feature type="binding site" evidence="9">
    <location>
        <position position="72"/>
    </location>
    <ligand>
        <name>shikimate</name>
        <dbReference type="ChEBI" id="CHEBI:36208"/>
    </ligand>
</feature>
<dbReference type="InterPro" id="IPR013708">
    <property type="entry name" value="Shikimate_DH-bd_N"/>
</dbReference>
<dbReference type="CDD" id="cd01065">
    <property type="entry name" value="NAD_bind_Shikimate_DH"/>
    <property type="match status" value="1"/>
</dbReference>
<dbReference type="SUPFAM" id="SSF51735">
    <property type="entry name" value="NAD(P)-binding Rossmann-fold domains"/>
    <property type="match status" value="1"/>
</dbReference>
<accession>A0A0R1RID3</accession>
<dbReference type="Pfam" id="PF18317">
    <property type="entry name" value="SDH_C"/>
    <property type="match status" value="1"/>
</dbReference>
<evidence type="ECO:0000256" key="9">
    <source>
        <dbReference type="HAMAP-Rule" id="MF_00222"/>
    </source>
</evidence>
<comment type="caution">
    <text evidence="9">Lacks conserved residue(s) required for the propagation of feature annotation.</text>
</comment>
<dbReference type="GO" id="GO:0009073">
    <property type="term" value="P:aromatic amino acid family biosynthetic process"/>
    <property type="evidence" value="ECO:0007669"/>
    <property type="project" value="UniProtKB-KW"/>
</dbReference>
<comment type="function">
    <text evidence="9">Involved in the biosynthesis of the chorismate, which leads to the biosynthesis of aromatic amino acids. Catalyzes the reversible NADPH linked reduction of 3-dehydroshikimate (DHSA) to yield shikimate (SA).</text>
</comment>
<dbReference type="EC" id="1.1.1.25" evidence="9"/>
<feature type="binding site" evidence="9">
    <location>
        <position position="97"/>
    </location>
    <ligand>
        <name>shikimate</name>
        <dbReference type="ChEBI" id="CHEBI:36208"/>
    </ligand>
</feature>
<evidence type="ECO:0000313" key="12">
    <source>
        <dbReference type="EMBL" id="KRL54554.1"/>
    </source>
</evidence>
<dbReference type="GO" id="GO:0009423">
    <property type="term" value="P:chorismate biosynthetic process"/>
    <property type="evidence" value="ECO:0007669"/>
    <property type="project" value="UniProtKB-UniRule"/>
</dbReference>
<evidence type="ECO:0000256" key="2">
    <source>
        <dbReference type="ARBA" id="ARBA00022605"/>
    </source>
</evidence>
<keyword evidence="5 9" id="KW-0057">Aromatic amino acid biosynthesis</keyword>
<comment type="subunit">
    <text evidence="9">Homodimer.</text>
</comment>
<gene>
    <name evidence="9" type="primary">aroE</name>
    <name evidence="12" type="ORF">FD35_GL002623</name>
</gene>
<feature type="domain" description="Shikimate dehydrogenase substrate binding N-terminal" evidence="10">
    <location>
        <begin position="17"/>
        <end position="99"/>
    </location>
</feature>
<dbReference type="AlphaFoldDB" id="A0A0R1RID3"/>
<comment type="catalytic activity">
    <reaction evidence="7">
        <text>shikimate + NAD(+) = 3-dehydroshikimate + NADH + H(+)</text>
        <dbReference type="Rhea" id="RHEA:17741"/>
        <dbReference type="ChEBI" id="CHEBI:15378"/>
        <dbReference type="ChEBI" id="CHEBI:16630"/>
        <dbReference type="ChEBI" id="CHEBI:36208"/>
        <dbReference type="ChEBI" id="CHEBI:57540"/>
        <dbReference type="ChEBI" id="CHEBI:57945"/>
    </reaction>
</comment>
<sequence>MIEMTERIDGHTILIGLMAYPIRHSMSPTMHNNAFAKLGLNYAYLAFEVDNDSLPSAIQSIRTLDMRGSNISMPNKQKVIPLLDKLDPAAEMVGAVNTIVNDHGTLTGYTTDGTGFMQSLKDEGLDIRGQKMTLAGAGGAGTAVAIQAALDGVKEMSIFNIHDEFWDNAKRNVDIINEKTDCKATLHSIEDKDDFKKEIQDAAIYCDATGVGMKPLENETLVTDPNWFRKDMIVFDTVYAPRTTKLMQVAEQAGVEHVFNGLGMMLEQGAEAFKLWTGESMPVDYIRDLLFNDDKVASK</sequence>
<evidence type="ECO:0000256" key="4">
    <source>
        <dbReference type="ARBA" id="ARBA00023002"/>
    </source>
</evidence>
<evidence type="ECO:0000256" key="3">
    <source>
        <dbReference type="ARBA" id="ARBA00022857"/>
    </source>
</evidence>